<accession>A0A644UL15</accession>
<organism evidence="1">
    <name type="scientific">bioreactor metagenome</name>
    <dbReference type="NCBI Taxonomy" id="1076179"/>
    <lineage>
        <taxon>unclassified sequences</taxon>
        <taxon>metagenomes</taxon>
        <taxon>ecological metagenomes</taxon>
    </lineage>
</organism>
<gene>
    <name evidence="1" type="ORF">SDC9_25301</name>
</gene>
<dbReference type="AlphaFoldDB" id="A0A644UL15"/>
<evidence type="ECO:0000313" key="1">
    <source>
        <dbReference type="EMBL" id="MPL79423.1"/>
    </source>
</evidence>
<sequence length="57" mass="6578">MGGFFLLTINRNESNIQDEEMNLNSLFDLSEFERGDKFELPSEGSGFKRQLCFLAEL</sequence>
<reference evidence="1" key="1">
    <citation type="submission" date="2019-08" db="EMBL/GenBank/DDBJ databases">
        <authorList>
            <person name="Kucharzyk K."/>
            <person name="Murdoch R.W."/>
            <person name="Higgins S."/>
            <person name="Loffler F."/>
        </authorList>
    </citation>
    <scope>NUCLEOTIDE SEQUENCE</scope>
</reference>
<comment type="caution">
    <text evidence="1">The sequence shown here is derived from an EMBL/GenBank/DDBJ whole genome shotgun (WGS) entry which is preliminary data.</text>
</comment>
<protein>
    <submittedName>
        <fullName evidence="1">Uncharacterized protein</fullName>
    </submittedName>
</protein>
<name>A0A644UL15_9ZZZZ</name>
<proteinExistence type="predicted"/>
<dbReference type="EMBL" id="VSSQ01000126">
    <property type="protein sequence ID" value="MPL79423.1"/>
    <property type="molecule type" value="Genomic_DNA"/>
</dbReference>